<dbReference type="SUPFAM" id="SSF53098">
    <property type="entry name" value="Ribonuclease H-like"/>
    <property type="match status" value="1"/>
</dbReference>
<feature type="domain" description="Integrase catalytic" evidence="1">
    <location>
        <begin position="1192"/>
        <end position="1378"/>
    </location>
</feature>
<dbReference type="OrthoDB" id="8036689at2759"/>
<dbReference type="CDD" id="cd01644">
    <property type="entry name" value="RT_pepA17"/>
    <property type="match status" value="1"/>
</dbReference>
<dbReference type="Proteomes" id="UP000322000">
    <property type="component" value="Chromosome 22"/>
</dbReference>
<dbReference type="GO" id="GO:0003676">
    <property type="term" value="F:nucleic acid binding"/>
    <property type="evidence" value="ECO:0007669"/>
    <property type="project" value="InterPro"/>
</dbReference>
<dbReference type="InterPro" id="IPR005312">
    <property type="entry name" value="DUF1759"/>
</dbReference>
<dbReference type="Pfam" id="PF18701">
    <property type="entry name" value="DUF5641"/>
    <property type="match status" value="1"/>
</dbReference>
<evidence type="ECO:0000313" key="2">
    <source>
        <dbReference type="Proteomes" id="UP000322000"/>
    </source>
</evidence>
<dbReference type="GO" id="GO:0042575">
    <property type="term" value="C:DNA polymerase complex"/>
    <property type="evidence" value="ECO:0007669"/>
    <property type="project" value="UniProtKB-ARBA"/>
</dbReference>
<dbReference type="PROSITE" id="PS51257">
    <property type="entry name" value="PROKAR_LIPOPROTEIN"/>
    <property type="match status" value="1"/>
</dbReference>
<dbReference type="InterPro" id="IPR040676">
    <property type="entry name" value="DUF5641"/>
</dbReference>
<dbReference type="PANTHER" id="PTHR47331">
    <property type="entry name" value="PHD-TYPE DOMAIN-CONTAINING PROTEIN"/>
    <property type="match status" value="1"/>
</dbReference>
<protein>
    <submittedName>
        <fullName evidence="3">Uncharacterized protein LOC113504589 isoform X1</fullName>
    </submittedName>
</protein>
<keyword evidence="2" id="KW-1185">Reference proteome</keyword>
<dbReference type="Pfam" id="PF03564">
    <property type="entry name" value="DUF1759"/>
    <property type="match status" value="1"/>
</dbReference>
<dbReference type="InterPro" id="IPR036397">
    <property type="entry name" value="RNaseH_sf"/>
</dbReference>
<dbReference type="GeneID" id="113504589"/>
<evidence type="ECO:0000313" key="3">
    <source>
        <dbReference type="RefSeq" id="XP_026742764.1"/>
    </source>
</evidence>
<dbReference type="InterPro" id="IPR008042">
    <property type="entry name" value="Retrotrans_Pao"/>
</dbReference>
<dbReference type="InterPro" id="IPR043502">
    <property type="entry name" value="DNA/RNA_pol_sf"/>
</dbReference>
<reference evidence="3" key="1">
    <citation type="submission" date="2025-08" db="UniProtKB">
        <authorList>
            <consortium name="RefSeq"/>
        </authorList>
    </citation>
    <scope>IDENTIFICATION</scope>
</reference>
<dbReference type="PANTHER" id="PTHR47331:SF1">
    <property type="entry name" value="GAG-LIKE PROTEIN"/>
    <property type="match status" value="1"/>
</dbReference>
<dbReference type="CDD" id="cd00303">
    <property type="entry name" value="retropepsin_like"/>
    <property type="match status" value="1"/>
</dbReference>
<name>A0A7E5WQ00_TRINI</name>
<dbReference type="InParanoid" id="A0A7E5WQ00"/>
<dbReference type="Gene3D" id="3.30.420.10">
    <property type="entry name" value="Ribonuclease H-like superfamily/Ribonuclease H"/>
    <property type="match status" value="1"/>
</dbReference>
<gene>
    <name evidence="3" type="primary">LOC113504589</name>
</gene>
<accession>A0A7E5WQ00</accession>
<evidence type="ECO:0000259" key="1">
    <source>
        <dbReference type="PROSITE" id="PS50994"/>
    </source>
</evidence>
<dbReference type="Pfam" id="PF05380">
    <property type="entry name" value="Peptidase_A17"/>
    <property type="match status" value="1"/>
</dbReference>
<organism evidence="2 3">
    <name type="scientific">Trichoplusia ni</name>
    <name type="common">Cabbage looper</name>
    <dbReference type="NCBI Taxonomy" id="7111"/>
    <lineage>
        <taxon>Eukaryota</taxon>
        <taxon>Metazoa</taxon>
        <taxon>Ecdysozoa</taxon>
        <taxon>Arthropoda</taxon>
        <taxon>Hexapoda</taxon>
        <taxon>Insecta</taxon>
        <taxon>Pterygota</taxon>
        <taxon>Neoptera</taxon>
        <taxon>Endopterygota</taxon>
        <taxon>Lepidoptera</taxon>
        <taxon>Glossata</taxon>
        <taxon>Ditrysia</taxon>
        <taxon>Noctuoidea</taxon>
        <taxon>Noctuidae</taxon>
        <taxon>Plusiinae</taxon>
        <taxon>Trichoplusia</taxon>
    </lineage>
</organism>
<dbReference type="PROSITE" id="PS50994">
    <property type="entry name" value="INTEGRASE"/>
    <property type="match status" value="1"/>
</dbReference>
<dbReference type="RefSeq" id="XP_026742764.1">
    <property type="nucleotide sequence ID" value="XM_026886963.1"/>
</dbReference>
<sequence>MADIKSFIKKRASFKAKLTQFSSYLNIAQSCEKLSEVQLIEIEHRLSTFEGLYEKYDILQTELEEAVDDPSEQYTEREEFEKQYYSLVATARHLIGMARKHLSRDAAFEVESGTSHTHKHTSVRLPKIDLPKFSGSYHDWLEFRDTFISIIHNNEGIDNINKLHYLRASLKGSASLIIDNLDFRSDNYDAAWKLLCSRYDNKRLLVNNHVQAIFSVQNITKESTLVGVTDAEGRPHTARVLLDNGSTANFVSEDFCRKLRIPTYCVASRVKGINNQSSDCSQGCTLSLNSLNEDFEVELDCHVIAKVSSSVPSTYIDTHNICLPSNIVLADPRFYTPSSIDILVGAEVFWGIIGMNRISLGKNMPTLLESKLGWLITGVVHQPNNFSNNSSFMLTDDLRLGLNRFWELDSISSKHKLTYEERSCEQIFVETTYRDTDGRFVVNIPLKESPDVLGDSYSMAKRRFLALERRLAKDSYLKQLYVNFMDEYIELGHMSEYSHCNTASTHPNYLPHHGVLKESKSTTKLRVVFDASARTTTGKSLNQIQMVGSPLQDDLLSILLRFRQHKIVVSADIEKMYRVTRVNDIHKPLQTILWRAEPTHPLKTFTLNTVTYGTASAPFLATRCLMQLAQECDDPSTRSTIEHDFYVDDYLSGGSSVTETLDRCRNVIAVLKTAKYNLRKWQSNSQAVLSAICEDQVSSDLVNLSENELSKTLGLGWRCSTDTLFFSIHLNPNIIVTKRQILSTISQIFDPMGLVVPSIVEAKILMQNLWLSGCSWDEPVPEEVQRTWSEFVTTLPLLNEVKIPRWVTCESLASLQLHVFTDASEKAYGTCIYVRSTSVSGEVRVHLLTSKSKVAPVKSTTIPRLELCAALLGSRLYLKVRQSLTLNFDDVYFWCDSTIVLGWLAASPTQLKTFVRHRVSEIQETAEGRPWRYVPSLSNPADLSSRGLRADKLLSSSLWWSGPQFLLEDTSSWPQFPEQNRQVLNLPEIVSSHHIDIRTTTENIINSLFPKYSSNFYALQRMMAYLLRFCNKCRRRSSAHGPLTSTELQNSLHFLCTLAQQESFPEEYFLLSTGKQLPAKNKLLSLSPFFDRNSNLIRVGGRLSNSFYDYDVKHPILLSSSHVICKLIFNMYHTRLMHPGPQLLLATIRHHYFPIGGKNLAKTVTHQCVKCCRIKASTIQPMMGNLPEQRLHLEFPFLDSGVDYAGPIMIADRKGRGCRLVKSFICVFVCLATRAIHLELVSDLTREAFLAAMNRFIARRGKPRNIFSDNGTTFVGAFNELANLLSQDLNFSTIDPGINFSFIPAYTPHFGGLWESAVKSTKHHLRRVLSLTNLTFEEMATCLIQVEAILNSRPLTPLSNDPSDLTPLTPAHFLIGRSLILLPHPQIERANVNHLQRFRRIEFLKQHFWARFSQEYIVWLQERTKWRQSSGELKEGTLVVIKDKSLPPLLWLLGRITRTLPGRDGISRVADIRTRKGVIRRAFNTICPLPVSVEDSSTGGGC</sequence>
<dbReference type="InterPro" id="IPR001584">
    <property type="entry name" value="Integrase_cat-core"/>
</dbReference>
<dbReference type="InterPro" id="IPR012337">
    <property type="entry name" value="RNaseH-like_sf"/>
</dbReference>
<proteinExistence type="predicted"/>
<dbReference type="KEGG" id="tnl:113504589"/>
<dbReference type="GO" id="GO:0015074">
    <property type="term" value="P:DNA integration"/>
    <property type="evidence" value="ECO:0007669"/>
    <property type="project" value="InterPro"/>
</dbReference>
<dbReference type="SUPFAM" id="SSF56672">
    <property type="entry name" value="DNA/RNA polymerases"/>
    <property type="match status" value="1"/>
</dbReference>
<dbReference type="GO" id="GO:0071897">
    <property type="term" value="P:DNA biosynthetic process"/>
    <property type="evidence" value="ECO:0007669"/>
    <property type="project" value="UniProtKB-ARBA"/>
</dbReference>